<dbReference type="AlphaFoldDB" id="H6RP76"/>
<organism evidence="2 3">
    <name type="scientific">Blastococcus saxobsidens (strain DD2)</name>
    <dbReference type="NCBI Taxonomy" id="1146883"/>
    <lineage>
        <taxon>Bacteria</taxon>
        <taxon>Bacillati</taxon>
        <taxon>Actinomycetota</taxon>
        <taxon>Actinomycetes</taxon>
        <taxon>Geodermatophilales</taxon>
        <taxon>Geodermatophilaceae</taxon>
        <taxon>Blastococcus</taxon>
    </lineage>
</organism>
<dbReference type="HOGENOM" id="CLU_3247996_0_0_11"/>
<evidence type="ECO:0000313" key="3">
    <source>
        <dbReference type="Proteomes" id="UP000007517"/>
    </source>
</evidence>
<protein>
    <submittedName>
        <fullName evidence="2">Uncharacterized protein</fullName>
    </submittedName>
</protein>
<evidence type="ECO:0000256" key="1">
    <source>
        <dbReference type="SAM" id="MobiDB-lite"/>
    </source>
</evidence>
<sequence length="42" mass="4115">MRSSSVAVTENRPNAAAALAPRAPEEALALAGKADLLPGVAG</sequence>
<reference evidence="3" key="2">
    <citation type="submission" date="2012-02" db="EMBL/GenBank/DDBJ databases">
        <title>Complete genome sequence of Blastococcus saxobsidens strain DD2.</title>
        <authorList>
            <person name="Genoscope."/>
        </authorList>
    </citation>
    <scope>NUCLEOTIDE SEQUENCE [LARGE SCALE GENOMIC DNA]</scope>
    <source>
        <strain evidence="3">DD2</strain>
    </source>
</reference>
<dbReference type="Proteomes" id="UP000007517">
    <property type="component" value="Chromosome"/>
</dbReference>
<keyword evidence="3" id="KW-1185">Reference proteome</keyword>
<gene>
    <name evidence="2" type="ordered locus">BLASA_1818</name>
</gene>
<dbReference type="EMBL" id="FO117623">
    <property type="protein sequence ID" value="CCG02737.1"/>
    <property type="molecule type" value="Genomic_DNA"/>
</dbReference>
<proteinExistence type="predicted"/>
<feature type="compositionally biased region" description="Low complexity" evidence="1">
    <location>
        <begin position="10"/>
        <end position="21"/>
    </location>
</feature>
<feature type="region of interest" description="Disordered" evidence="1">
    <location>
        <begin position="1"/>
        <end position="21"/>
    </location>
</feature>
<dbReference type="KEGG" id="bsd:BLASA_1818"/>
<reference evidence="2 3" key="1">
    <citation type="journal article" date="2012" name="J. Bacteriol.">
        <title>Genome Sequence of Blastococcus saxobsidens DD2, a Stone-Inhabiting Bacterium.</title>
        <authorList>
            <person name="Chouaia B."/>
            <person name="Crotti E."/>
            <person name="Brusetti L."/>
            <person name="Daffonchio D."/>
            <person name="Essoussi I."/>
            <person name="Nouioui I."/>
            <person name="Sbissi I."/>
            <person name="Ghodhbane-Gtari F."/>
            <person name="Gtari M."/>
            <person name="Vacherie B."/>
            <person name="Barbe V."/>
            <person name="Medigue C."/>
            <person name="Gury J."/>
            <person name="Pujic P."/>
            <person name="Normand P."/>
        </authorList>
    </citation>
    <scope>NUCLEOTIDE SEQUENCE [LARGE SCALE GENOMIC DNA]</scope>
    <source>
        <strain evidence="2 3">DD2</strain>
    </source>
</reference>
<dbReference type="STRING" id="1146883.BLASA_1818"/>
<accession>H6RP76</accession>
<evidence type="ECO:0000313" key="2">
    <source>
        <dbReference type="EMBL" id="CCG02737.1"/>
    </source>
</evidence>
<name>H6RP76_BLASD</name>